<dbReference type="Pfam" id="PF01693">
    <property type="entry name" value="Cauli_VI"/>
    <property type="match status" value="1"/>
</dbReference>
<comment type="caution">
    <text evidence="2">The sequence shown here is derived from an EMBL/GenBank/DDBJ whole genome shotgun (WGS) entry which is preliminary data.</text>
</comment>
<dbReference type="InterPro" id="IPR037056">
    <property type="entry name" value="RNase_H1_N_sf"/>
</dbReference>
<reference evidence="2" key="1">
    <citation type="submission" date="2023-03" db="EMBL/GenBank/DDBJ databases">
        <title>Massive genome expansion in bonnet fungi (Mycena s.s.) driven by repeated elements and novel gene families across ecological guilds.</title>
        <authorList>
            <consortium name="Lawrence Berkeley National Laboratory"/>
            <person name="Harder C.B."/>
            <person name="Miyauchi S."/>
            <person name="Viragh M."/>
            <person name="Kuo A."/>
            <person name="Thoen E."/>
            <person name="Andreopoulos B."/>
            <person name="Lu D."/>
            <person name="Skrede I."/>
            <person name="Drula E."/>
            <person name="Henrissat B."/>
            <person name="Morin E."/>
            <person name="Kohler A."/>
            <person name="Barry K."/>
            <person name="LaButti K."/>
            <person name="Morin E."/>
            <person name="Salamov A."/>
            <person name="Lipzen A."/>
            <person name="Mereny Z."/>
            <person name="Hegedus B."/>
            <person name="Baldrian P."/>
            <person name="Stursova M."/>
            <person name="Weitz H."/>
            <person name="Taylor A."/>
            <person name="Grigoriev I.V."/>
            <person name="Nagy L.G."/>
            <person name="Martin F."/>
            <person name="Kauserud H."/>
        </authorList>
    </citation>
    <scope>NUCLEOTIDE SEQUENCE</scope>
    <source>
        <strain evidence="2">CBHHK188m</strain>
    </source>
</reference>
<dbReference type="InterPro" id="IPR011320">
    <property type="entry name" value="RNase_H1_N"/>
</dbReference>
<dbReference type="EMBL" id="JARJLG010000197">
    <property type="protein sequence ID" value="KAJ7729513.1"/>
    <property type="molecule type" value="Genomic_DNA"/>
</dbReference>
<name>A0AAD7HWV7_9AGAR</name>
<proteinExistence type="predicted"/>
<keyword evidence="3" id="KW-1185">Reference proteome</keyword>
<dbReference type="InterPro" id="IPR009027">
    <property type="entry name" value="Ribosomal_bL9/RNase_H1_N"/>
</dbReference>
<sequence length="329" mass="35333">MGPLTPAQVADLLHLLPTCTSPTQVDRSTGDFTDAQLEELAGHLGLVTLAHEFQPVFLKVVLAAQRMARDSPPEYPDKIDDLIENFDVLSLDEHFLDEGMVTPPPSSPEPPTMPVTARMHIARSRSTPVTPQPSCEYTVSSPGKTTLHATNWFHASTLTKEARGPVARRVNKSTRNKPTSSTYTVFFGGEVRVFEAWEDAQRSVTGHGLALFSGFPNVQAATTALEYARSMGWTADSQLPPSTTASIPAPDPSADNPLNIGAAGSGVWYAICKGVRPGIYCSYLECGFNVSGIKGTLFSTFDTCAEAEGVLADAQDASWVEAIPRVVPL</sequence>
<dbReference type="AlphaFoldDB" id="A0AAD7HWV7"/>
<organism evidence="2 3">
    <name type="scientific">Mycena maculata</name>
    <dbReference type="NCBI Taxonomy" id="230809"/>
    <lineage>
        <taxon>Eukaryota</taxon>
        <taxon>Fungi</taxon>
        <taxon>Dikarya</taxon>
        <taxon>Basidiomycota</taxon>
        <taxon>Agaricomycotina</taxon>
        <taxon>Agaricomycetes</taxon>
        <taxon>Agaricomycetidae</taxon>
        <taxon>Agaricales</taxon>
        <taxon>Marasmiineae</taxon>
        <taxon>Mycenaceae</taxon>
        <taxon>Mycena</taxon>
    </lineage>
</organism>
<accession>A0AAD7HWV7</accession>
<feature type="domain" description="Ribonuclease H1 N-terminal" evidence="1">
    <location>
        <begin position="268"/>
        <end position="308"/>
    </location>
</feature>
<gene>
    <name evidence="2" type="ORF">DFH07DRAFT_781906</name>
</gene>
<protein>
    <recommendedName>
        <fullName evidence="1">Ribonuclease H1 N-terminal domain-containing protein</fullName>
    </recommendedName>
</protein>
<dbReference type="Proteomes" id="UP001215280">
    <property type="component" value="Unassembled WGS sequence"/>
</dbReference>
<evidence type="ECO:0000313" key="2">
    <source>
        <dbReference type="EMBL" id="KAJ7729513.1"/>
    </source>
</evidence>
<dbReference type="SUPFAM" id="SSF55658">
    <property type="entry name" value="L9 N-domain-like"/>
    <property type="match status" value="1"/>
</dbReference>
<dbReference type="Gene3D" id="3.40.970.10">
    <property type="entry name" value="Ribonuclease H1, N-terminal domain"/>
    <property type="match status" value="1"/>
</dbReference>
<evidence type="ECO:0000313" key="3">
    <source>
        <dbReference type="Proteomes" id="UP001215280"/>
    </source>
</evidence>
<evidence type="ECO:0000259" key="1">
    <source>
        <dbReference type="Pfam" id="PF01693"/>
    </source>
</evidence>